<dbReference type="CDD" id="cd05018">
    <property type="entry name" value="CoxG"/>
    <property type="match status" value="1"/>
</dbReference>
<dbReference type="PANTHER" id="PTHR38588:SF1">
    <property type="entry name" value="BLL0334 PROTEIN"/>
    <property type="match status" value="1"/>
</dbReference>
<evidence type="ECO:0000313" key="1">
    <source>
        <dbReference type="EMBL" id="RST61568.1"/>
    </source>
</evidence>
<reference evidence="1 2" key="1">
    <citation type="submission" date="2018-12" db="EMBL/GenBank/DDBJ databases">
        <authorList>
            <person name="Sun L."/>
            <person name="Chen Z."/>
        </authorList>
    </citation>
    <scope>NUCLEOTIDE SEQUENCE [LARGE SCALE GENOMIC DNA]</scope>
    <source>
        <strain evidence="1 2">LMG 29736</strain>
    </source>
</reference>
<dbReference type="RefSeq" id="WP_120118688.1">
    <property type="nucleotide sequence ID" value="NZ_BORI01000004.1"/>
</dbReference>
<accession>A0A429XDP3</accession>
<dbReference type="AlphaFoldDB" id="A0A429XDP3"/>
<protein>
    <submittedName>
        <fullName evidence="1">Carbon monoxide dehydrogenase</fullName>
    </submittedName>
</protein>
<dbReference type="Proteomes" id="UP000287296">
    <property type="component" value="Unassembled WGS sequence"/>
</dbReference>
<dbReference type="Gene3D" id="3.30.530.20">
    <property type="match status" value="1"/>
</dbReference>
<name>A0A429XDP3_SIMTE</name>
<dbReference type="SUPFAM" id="SSF55961">
    <property type="entry name" value="Bet v1-like"/>
    <property type="match status" value="1"/>
</dbReference>
<sequence length="150" mass="16355">MKIENSHTFKGISVEMLWNTLQNKEVLRGALPGCKSFEEVEEDVYDAELGINVGPVKGLFTAEVRQVEKREPEFYKLIVHGKGKPGEISASANMRLEDSEAGAILTCSADVSVTGMLASVGQRVTGGVAKLLLGQFFKDIEKEAKKIVNL</sequence>
<dbReference type="OrthoDB" id="9787428at2"/>
<dbReference type="Pfam" id="PF06240">
    <property type="entry name" value="COXG"/>
    <property type="match status" value="1"/>
</dbReference>
<dbReference type="InterPro" id="IPR010419">
    <property type="entry name" value="CO_DH_gsu"/>
</dbReference>
<dbReference type="PANTHER" id="PTHR38588">
    <property type="entry name" value="BLL0334 PROTEIN"/>
    <property type="match status" value="1"/>
</dbReference>
<proteinExistence type="predicted"/>
<dbReference type="EMBL" id="QYTW02000001">
    <property type="protein sequence ID" value="RST61568.1"/>
    <property type="molecule type" value="Genomic_DNA"/>
</dbReference>
<gene>
    <name evidence="1" type="ORF">D5F11_001445</name>
</gene>
<organism evidence="1 2">
    <name type="scientific">Siminovitchia terrae</name>
    <name type="common">Bacillus terrae</name>
    <dbReference type="NCBI Taxonomy" id="1914933"/>
    <lineage>
        <taxon>Bacteria</taxon>
        <taxon>Bacillati</taxon>
        <taxon>Bacillota</taxon>
        <taxon>Bacilli</taxon>
        <taxon>Bacillales</taxon>
        <taxon>Bacillaceae</taxon>
        <taxon>Siminovitchia</taxon>
    </lineage>
</organism>
<comment type="caution">
    <text evidence="1">The sequence shown here is derived from an EMBL/GenBank/DDBJ whole genome shotgun (WGS) entry which is preliminary data.</text>
</comment>
<dbReference type="InterPro" id="IPR023393">
    <property type="entry name" value="START-like_dom_sf"/>
</dbReference>
<evidence type="ECO:0000313" key="2">
    <source>
        <dbReference type="Proteomes" id="UP000287296"/>
    </source>
</evidence>